<sequence>MNFNVNDNPLLVAPRPVRITTHLARSTHFKLVTSQVDHVKLSEDAENVDEYKQPTRIDSVSSDKDLSSPRASPRSSLPSEALEEFLSICMGWKCPSSPVLRSRRNGAMPLPTFGLPYRSRSRVDFIHAKGDISSITLTEESEWVPRTRSPQTLYERDELENLDIQDLDTQRWNVAHTLSSPISRARNPFLRHPSYDVALSGISNFSQSSPPITSATATPMSPATVPLPVPTPDELVKVY</sequence>
<dbReference type="EMBL" id="JABBWE010000046">
    <property type="protein sequence ID" value="KAG1790975.1"/>
    <property type="molecule type" value="Genomic_DNA"/>
</dbReference>
<evidence type="ECO:0000313" key="2">
    <source>
        <dbReference type="EMBL" id="KAG1790975.1"/>
    </source>
</evidence>
<dbReference type="OrthoDB" id="3242721at2759"/>
<feature type="region of interest" description="Disordered" evidence="1">
    <location>
        <begin position="45"/>
        <end position="76"/>
    </location>
</feature>
<dbReference type="AlphaFoldDB" id="A0A9P7AJW8"/>
<dbReference type="Proteomes" id="UP000719766">
    <property type="component" value="Unassembled WGS sequence"/>
</dbReference>
<protein>
    <submittedName>
        <fullName evidence="2">Uncharacterized protein</fullName>
    </submittedName>
</protein>
<evidence type="ECO:0000313" key="3">
    <source>
        <dbReference type="Proteomes" id="UP000719766"/>
    </source>
</evidence>
<accession>A0A9P7AJW8</accession>
<name>A0A9P7AJW8_9AGAM</name>
<dbReference type="RefSeq" id="XP_041157903.1">
    <property type="nucleotide sequence ID" value="XM_041311274.1"/>
</dbReference>
<comment type="caution">
    <text evidence="2">The sequence shown here is derived from an EMBL/GenBank/DDBJ whole genome shotgun (WGS) entry which is preliminary data.</text>
</comment>
<evidence type="ECO:0000256" key="1">
    <source>
        <dbReference type="SAM" id="MobiDB-lite"/>
    </source>
</evidence>
<keyword evidence="3" id="KW-1185">Reference proteome</keyword>
<organism evidence="2 3">
    <name type="scientific">Suillus plorans</name>
    <dbReference type="NCBI Taxonomy" id="116603"/>
    <lineage>
        <taxon>Eukaryota</taxon>
        <taxon>Fungi</taxon>
        <taxon>Dikarya</taxon>
        <taxon>Basidiomycota</taxon>
        <taxon>Agaricomycotina</taxon>
        <taxon>Agaricomycetes</taxon>
        <taxon>Agaricomycetidae</taxon>
        <taxon>Boletales</taxon>
        <taxon>Suillineae</taxon>
        <taxon>Suillaceae</taxon>
        <taxon>Suillus</taxon>
    </lineage>
</organism>
<feature type="compositionally biased region" description="Basic and acidic residues" evidence="1">
    <location>
        <begin position="45"/>
        <end position="67"/>
    </location>
</feature>
<dbReference type="GeneID" id="64605038"/>
<proteinExistence type="predicted"/>
<reference evidence="2" key="1">
    <citation type="journal article" date="2020" name="New Phytol.">
        <title>Comparative genomics reveals dynamic genome evolution in host specialist ectomycorrhizal fungi.</title>
        <authorList>
            <person name="Lofgren L.A."/>
            <person name="Nguyen N.H."/>
            <person name="Vilgalys R."/>
            <person name="Ruytinx J."/>
            <person name="Liao H.L."/>
            <person name="Branco S."/>
            <person name="Kuo A."/>
            <person name="LaButti K."/>
            <person name="Lipzen A."/>
            <person name="Andreopoulos W."/>
            <person name="Pangilinan J."/>
            <person name="Riley R."/>
            <person name="Hundley H."/>
            <person name="Na H."/>
            <person name="Barry K."/>
            <person name="Grigoriev I.V."/>
            <person name="Stajich J.E."/>
            <person name="Kennedy P.G."/>
        </authorList>
    </citation>
    <scope>NUCLEOTIDE SEQUENCE</scope>
    <source>
        <strain evidence="2">S12</strain>
    </source>
</reference>
<gene>
    <name evidence="2" type="ORF">HD556DRAFT_675509</name>
</gene>